<feature type="transmembrane region" description="Helical" evidence="1">
    <location>
        <begin position="595"/>
        <end position="615"/>
    </location>
</feature>
<keyword evidence="1" id="KW-0472">Membrane</keyword>
<feature type="transmembrane region" description="Helical" evidence="1">
    <location>
        <begin position="520"/>
        <end position="544"/>
    </location>
</feature>
<organism evidence="2 3">
    <name type="scientific">Cellulomonas gelida</name>
    <dbReference type="NCBI Taxonomy" id="1712"/>
    <lineage>
        <taxon>Bacteria</taxon>
        <taxon>Bacillati</taxon>
        <taxon>Actinomycetota</taxon>
        <taxon>Actinomycetes</taxon>
        <taxon>Micrococcales</taxon>
        <taxon>Cellulomonadaceae</taxon>
        <taxon>Cellulomonas</taxon>
    </lineage>
</organism>
<sequence length="957" mass="101227">MHWWRGGQGGSADAPSRADDVLELRVHGVANTPPAAMLDLRPDQVEQVDGDDLGSFWAPTSAVAAAPRKAGDPRVVPAGVRREAYSWGAMARFSTVPGLGRASGLVAGLVRVLWVVIVPFGLANVAYWSRDADEPHGRRSSAGGGLVRLFGLALTLLWVTTTATITLGIVAAQCYGPRTSLTPGASGDAVQYVQVCAALPDWADAAARWSTGLRTAVLVGFTAVVIVALGAVGSTGRLRYERRMSTTKARQRLRPAGAPPAATRADEVRGQVWPMLARRGFWTHADRSSLQWFQHLAAAFATLAGLVAWHYLYRDEPGCATSVGFGARGCLDPGVWTADGRLPWAVLLLVSVVVVGLAAARTGRFRLEPPPRARGDQPRPPRVSRTGDVLLLVAALAVLIAVLVAVVRSGDGPLRPSDPTVAPFLGLYALPRLLVAVVVLLAIAAVGIRARLRARVWVPLTLVALAAAVTSVLWPDGGWGAGWRSLAGLALVVLVVVAWTANRRHAGRLREGWSGRGPAVLLSTAAGVGMVLSAAAVLGAVAWLDAPAAAENQRLSAQDTAALEQAAAAEPLRDPVVVHLPASARLQVPPGYEQFAVASVAVLVLLLVLVVVLTARMGALRRRPLPVVPGGAGAAPELLEDLAVQTGRRHAALAQRAERLIGALGLLFFLALLATLVLPDPHAAYDGPFGALWTLGVELSRTAVVAGFGLIVASVVLAGSKQPLARPWGLLWDLMCFLPRAAHPFAPPCYAERVVPELRSRIDAWLGDDGTPIPDDERRGRRVLLSAHSLGGVVCVATLLARWDGPAGPYDHRVGLLTYGTQLRAYFGRFFPELFGPSVLGTRPSAGARLWNPDPWDCPVPPGVAHAGPTLRASLSAHGGEGRAGAVRWRSLWRRTDFIGFPVDAYADSVVDVPASEVDADAYLLAVAAHSGYPRAPEYRQELDTLVARLRASRAVR</sequence>
<evidence type="ECO:0000313" key="3">
    <source>
        <dbReference type="Proteomes" id="UP000320461"/>
    </source>
</evidence>
<gene>
    <name evidence="2" type="ORF">CGE01nite_02380</name>
</gene>
<accession>A0A4Y3KG66</accession>
<feature type="transmembrane region" description="Helical" evidence="1">
    <location>
        <begin position="149"/>
        <end position="172"/>
    </location>
</feature>
<protein>
    <recommendedName>
        <fullName evidence="4">Integral membrane protein</fullName>
    </recommendedName>
</protein>
<keyword evidence="1" id="KW-1133">Transmembrane helix</keyword>
<feature type="transmembrane region" description="Helical" evidence="1">
    <location>
        <begin position="292"/>
        <end position="312"/>
    </location>
</feature>
<dbReference type="EMBL" id="BJLQ01000002">
    <property type="protein sequence ID" value="GEA82987.1"/>
    <property type="molecule type" value="Genomic_DNA"/>
</dbReference>
<feature type="transmembrane region" description="Helical" evidence="1">
    <location>
        <begin position="456"/>
        <end position="475"/>
    </location>
</feature>
<dbReference type="AlphaFoldDB" id="A0A4Y3KG66"/>
<feature type="transmembrane region" description="Helical" evidence="1">
    <location>
        <begin position="660"/>
        <end position="679"/>
    </location>
</feature>
<feature type="transmembrane region" description="Helical" evidence="1">
    <location>
        <begin position="216"/>
        <end position="238"/>
    </location>
</feature>
<evidence type="ECO:0008006" key="4">
    <source>
        <dbReference type="Google" id="ProtNLM"/>
    </source>
</evidence>
<name>A0A4Y3KG66_9CELL</name>
<feature type="transmembrane region" description="Helical" evidence="1">
    <location>
        <begin position="342"/>
        <end position="360"/>
    </location>
</feature>
<feature type="transmembrane region" description="Helical" evidence="1">
    <location>
        <begin position="105"/>
        <end position="128"/>
    </location>
</feature>
<comment type="caution">
    <text evidence="2">The sequence shown here is derived from an EMBL/GenBank/DDBJ whole genome shotgun (WGS) entry which is preliminary data.</text>
</comment>
<proteinExistence type="predicted"/>
<dbReference type="Proteomes" id="UP000320461">
    <property type="component" value="Unassembled WGS sequence"/>
</dbReference>
<feature type="transmembrane region" description="Helical" evidence="1">
    <location>
        <begin position="699"/>
        <end position="718"/>
    </location>
</feature>
<dbReference type="RefSeq" id="WP_141368475.1">
    <property type="nucleotide sequence ID" value="NZ_BJLQ01000002.1"/>
</dbReference>
<evidence type="ECO:0000256" key="1">
    <source>
        <dbReference type="SAM" id="Phobius"/>
    </source>
</evidence>
<reference evidence="2 3" key="1">
    <citation type="submission" date="2019-06" db="EMBL/GenBank/DDBJ databases">
        <title>Whole genome shotgun sequence of Cellulomonas gelida NBRC 3748.</title>
        <authorList>
            <person name="Hosoyama A."/>
            <person name="Uohara A."/>
            <person name="Ohji S."/>
            <person name="Ichikawa N."/>
        </authorList>
    </citation>
    <scope>NUCLEOTIDE SEQUENCE [LARGE SCALE GENOMIC DNA]</scope>
    <source>
        <strain evidence="2 3">NBRC 3748</strain>
    </source>
</reference>
<feature type="transmembrane region" description="Helical" evidence="1">
    <location>
        <begin position="481"/>
        <end position="499"/>
    </location>
</feature>
<feature type="transmembrane region" description="Helical" evidence="1">
    <location>
        <begin position="427"/>
        <end position="449"/>
    </location>
</feature>
<evidence type="ECO:0000313" key="2">
    <source>
        <dbReference type="EMBL" id="GEA82987.1"/>
    </source>
</evidence>
<keyword evidence="1" id="KW-0812">Transmembrane</keyword>
<dbReference type="OrthoDB" id="4320047at2"/>
<keyword evidence="3" id="KW-1185">Reference proteome</keyword>
<feature type="transmembrane region" description="Helical" evidence="1">
    <location>
        <begin position="389"/>
        <end position="407"/>
    </location>
</feature>